<evidence type="ECO:0000259" key="2">
    <source>
        <dbReference type="SMART" id="SM00256"/>
    </source>
</evidence>
<accession>A0A444WNX8</accession>
<dbReference type="PANTHER" id="PTHR31672">
    <property type="entry name" value="BNACNNG10540D PROTEIN"/>
    <property type="match status" value="1"/>
</dbReference>
<name>A0A444WNX8_ARAHY</name>
<evidence type="ECO:0000313" key="3">
    <source>
        <dbReference type="EMBL" id="RYQ79023.1"/>
    </source>
</evidence>
<dbReference type="SMART" id="SM00256">
    <property type="entry name" value="FBOX"/>
    <property type="match status" value="1"/>
</dbReference>
<dbReference type="InterPro" id="IPR050796">
    <property type="entry name" value="SCF_F-box_component"/>
</dbReference>
<dbReference type="InterPro" id="IPR036047">
    <property type="entry name" value="F-box-like_dom_sf"/>
</dbReference>
<dbReference type="Gene3D" id="1.20.1280.50">
    <property type="match status" value="1"/>
</dbReference>
<sequence>MDKKRLKHTVNKAKEESTMEKKKNDKSKSIHDILPLDLIHRILLRVPIRHLARLRCVSKLWCSLISDPDFAESHLHLSLAPTHPCLLIHLRDSTEAFLVHLEEVFNGDNYQVKEDGDCQHLDCLSLRTNSWINLDAALPESLGYMKRQSPGLFLNGSIHWLSYSLQEHYNESLLIFDLKERSFSEISLPEQLIMHGPATIVILGGCLALYYQDYAVEFKTRIWVMKEYKVNSSWTLYEIPCLKFHPLYLSNGSDIMALDPTPISGPLKFAKYNIREELLQHFTCPHLQQDAYFFASCTVYTESLLLLPSDIYYESEIIKNIIQEVSQKLPPEPLYIKHPIGFDSHLEAVESLWNMEFDNTICMLVIYGDGNKTTFVWELFNKFQHQFEAASFLDKVSEKSRSADGLENLQNILLYEMGEFEGMEGARSNQKQDKVVEEDMVGFENIFNDVSNDKKNENKNNKKLDSKLVKNKSVVSKKHIGQEVYIKYLIVD</sequence>
<organism evidence="3 4">
    <name type="scientific">Arachis hypogaea</name>
    <name type="common">Peanut</name>
    <dbReference type="NCBI Taxonomy" id="3818"/>
    <lineage>
        <taxon>Eukaryota</taxon>
        <taxon>Viridiplantae</taxon>
        <taxon>Streptophyta</taxon>
        <taxon>Embryophyta</taxon>
        <taxon>Tracheophyta</taxon>
        <taxon>Spermatophyta</taxon>
        <taxon>Magnoliopsida</taxon>
        <taxon>eudicotyledons</taxon>
        <taxon>Gunneridae</taxon>
        <taxon>Pentapetalae</taxon>
        <taxon>rosids</taxon>
        <taxon>fabids</taxon>
        <taxon>Fabales</taxon>
        <taxon>Fabaceae</taxon>
        <taxon>Papilionoideae</taxon>
        <taxon>50 kb inversion clade</taxon>
        <taxon>dalbergioids sensu lato</taxon>
        <taxon>Dalbergieae</taxon>
        <taxon>Pterocarpus clade</taxon>
        <taxon>Arachis</taxon>
    </lineage>
</organism>
<dbReference type="PANTHER" id="PTHR31672:SF13">
    <property type="entry name" value="F-BOX PROTEIN CPR30-LIKE"/>
    <property type="match status" value="1"/>
</dbReference>
<dbReference type="Pfam" id="PF00646">
    <property type="entry name" value="F-box"/>
    <property type="match status" value="1"/>
</dbReference>
<comment type="caution">
    <text evidence="3">The sequence shown here is derived from an EMBL/GenBank/DDBJ whole genome shotgun (WGS) entry which is preliminary data.</text>
</comment>
<dbReference type="Pfam" id="PF07734">
    <property type="entry name" value="FBA_1"/>
    <property type="match status" value="1"/>
</dbReference>
<proteinExistence type="predicted"/>
<dbReference type="CDD" id="cd22157">
    <property type="entry name" value="F-box_AtFBW1-like"/>
    <property type="match status" value="1"/>
</dbReference>
<feature type="domain" description="F-box" evidence="2">
    <location>
        <begin position="34"/>
        <end position="74"/>
    </location>
</feature>
<dbReference type="SUPFAM" id="SSF81383">
    <property type="entry name" value="F-box domain"/>
    <property type="match status" value="1"/>
</dbReference>
<reference evidence="3 4" key="1">
    <citation type="submission" date="2019-01" db="EMBL/GenBank/DDBJ databases">
        <title>Sequencing of cultivated peanut Arachis hypogaea provides insights into genome evolution and oil improvement.</title>
        <authorList>
            <person name="Chen X."/>
        </authorList>
    </citation>
    <scope>NUCLEOTIDE SEQUENCE [LARGE SCALE GENOMIC DNA]</scope>
    <source>
        <strain evidence="4">cv. Fuhuasheng</strain>
        <tissue evidence="3">Leaves</tissue>
    </source>
</reference>
<dbReference type="Proteomes" id="UP000289738">
    <property type="component" value="Unassembled WGS sequence"/>
</dbReference>
<evidence type="ECO:0000313" key="4">
    <source>
        <dbReference type="Proteomes" id="UP000289738"/>
    </source>
</evidence>
<dbReference type="EMBL" id="SDMP01000028">
    <property type="protein sequence ID" value="RYQ79023.1"/>
    <property type="molecule type" value="Genomic_DNA"/>
</dbReference>
<gene>
    <name evidence="3" type="ORF">Ahy_Scaffold8g108498</name>
</gene>
<dbReference type="InterPro" id="IPR017451">
    <property type="entry name" value="F-box-assoc_interact_dom"/>
</dbReference>
<dbReference type="InterPro" id="IPR006527">
    <property type="entry name" value="F-box-assoc_dom_typ1"/>
</dbReference>
<dbReference type="InterPro" id="IPR001810">
    <property type="entry name" value="F-box_dom"/>
</dbReference>
<keyword evidence="4" id="KW-1185">Reference proteome</keyword>
<protein>
    <recommendedName>
        <fullName evidence="2">F-box domain-containing protein</fullName>
    </recommendedName>
</protein>
<feature type="region of interest" description="Disordered" evidence="1">
    <location>
        <begin position="1"/>
        <end position="26"/>
    </location>
</feature>
<evidence type="ECO:0000256" key="1">
    <source>
        <dbReference type="SAM" id="MobiDB-lite"/>
    </source>
</evidence>
<dbReference type="NCBIfam" id="TIGR01640">
    <property type="entry name" value="F_box_assoc_1"/>
    <property type="match status" value="1"/>
</dbReference>
<dbReference type="AlphaFoldDB" id="A0A444WNX8"/>
<feature type="compositionally biased region" description="Basic residues" evidence="1">
    <location>
        <begin position="1"/>
        <end position="11"/>
    </location>
</feature>
<feature type="compositionally biased region" description="Basic and acidic residues" evidence="1">
    <location>
        <begin position="12"/>
        <end position="26"/>
    </location>
</feature>